<keyword evidence="3" id="KW-1185">Reference proteome</keyword>
<gene>
    <name evidence="1" type="ORF">A7K98_00350</name>
    <name evidence="2" type="ORF">A7K99_00350</name>
</gene>
<evidence type="ECO:0000313" key="1">
    <source>
        <dbReference type="EMBL" id="ARU92381.1"/>
    </source>
</evidence>
<dbReference type="EMBL" id="CP015579">
    <property type="protein sequence ID" value="ARU92381.1"/>
    <property type="molecule type" value="Genomic_DNA"/>
</dbReference>
<dbReference type="AlphaFoldDB" id="A0A1Y0L2Z8"/>
<dbReference type="Proteomes" id="UP000195729">
    <property type="component" value="Chromosome"/>
</dbReference>
<sequence>MFFSHWNIGLDIQPDQVTALAIQRQRRGWKICHRWQHALSVDHSVEANHQPQEELIQLLSQWQKRLPANVSLRVGLPPHLVLRRNLAVPSAVLHEPRLGHYVRTASGQLFPEGHGTLAMDYQYSTDDSPQVSVTMVSQSVLQQWIRLFQRAGLRPDVFELMPGCLAEIMKLLPQNEDRILLHGSEAFWMWSCCRDGVISYGWQFRQQSPDAGGLCLQQCPEARERFFCSTQQQPLPPGFHSFQPFTLLSHRSSLSADHESSFTVAAGLALRQEDRL</sequence>
<accession>A0A1Y0L2Z8</accession>
<dbReference type="OrthoDB" id="6447548at2"/>
<proteinExistence type="predicted"/>
<evidence type="ECO:0008006" key="5">
    <source>
        <dbReference type="Google" id="ProtNLM"/>
    </source>
</evidence>
<evidence type="ECO:0000313" key="2">
    <source>
        <dbReference type="EMBL" id="ARU96416.1"/>
    </source>
</evidence>
<protein>
    <recommendedName>
        <fullName evidence="5">Pilus assembly protein HofM</fullName>
    </recommendedName>
</protein>
<dbReference type="Proteomes" id="UP000195814">
    <property type="component" value="Chromosome"/>
</dbReference>
<organism evidence="1 4">
    <name type="scientific">Tatumella citrea</name>
    <name type="common">Pantoea citrea</name>
    <dbReference type="NCBI Taxonomy" id="53336"/>
    <lineage>
        <taxon>Bacteria</taxon>
        <taxon>Pseudomonadati</taxon>
        <taxon>Pseudomonadota</taxon>
        <taxon>Gammaproteobacteria</taxon>
        <taxon>Enterobacterales</taxon>
        <taxon>Erwiniaceae</taxon>
        <taxon>Tatumella</taxon>
    </lineage>
</organism>
<dbReference type="EMBL" id="CP015581">
    <property type="protein sequence ID" value="ARU96416.1"/>
    <property type="molecule type" value="Genomic_DNA"/>
</dbReference>
<dbReference type="KEGG" id="tci:A7K98_00350"/>
<evidence type="ECO:0000313" key="4">
    <source>
        <dbReference type="Proteomes" id="UP000195814"/>
    </source>
</evidence>
<name>A0A1Y0L2Z8_TATCI</name>
<evidence type="ECO:0000313" key="3">
    <source>
        <dbReference type="Proteomes" id="UP000195729"/>
    </source>
</evidence>
<reference evidence="3 4" key="1">
    <citation type="submission" date="2016-05" db="EMBL/GenBank/DDBJ databases">
        <title>Complete genome sequence of two 2,5-diketo-D-glunonic acid producing strain Tatumella citrea.</title>
        <authorList>
            <person name="Duan C."/>
            <person name="Yang J."/>
            <person name="Yang S."/>
        </authorList>
    </citation>
    <scope>NUCLEOTIDE SEQUENCE [LARGE SCALE GENOMIC DNA]</scope>
    <source>
        <strain evidence="2 3">ATCC 39140</strain>
        <strain evidence="1 4">DSM 13699</strain>
    </source>
</reference>
<dbReference type="Gene3D" id="3.30.420.380">
    <property type="match status" value="1"/>
</dbReference>
<dbReference type="RefSeq" id="WP_087486791.1">
    <property type="nucleotide sequence ID" value="NZ_CP015579.1"/>
</dbReference>